<evidence type="ECO:0000256" key="1">
    <source>
        <dbReference type="SAM" id="MobiDB-lite"/>
    </source>
</evidence>
<protein>
    <submittedName>
        <fullName evidence="3">Uncharacterized protein</fullName>
    </submittedName>
</protein>
<feature type="region of interest" description="Disordered" evidence="1">
    <location>
        <begin position="133"/>
        <end position="153"/>
    </location>
</feature>
<proteinExistence type="predicted"/>
<sequence>MSPFPSSPGHRNPPWRYGVYVFPIGPVLLLLSRTALELFVQASEAGSLAIGLSTFAVTLIAGWSSVLCSAVVAVALVMDALALRDHPYWNPNPWLAGVVGIGHLAGAELAYPYLLSVPAIGYYVYRRRQHIGGDGGSGPGPADPSGDRPALES</sequence>
<reference evidence="3" key="1">
    <citation type="submission" date="2022-06" db="EMBL/GenBank/DDBJ databases">
        <title>Natrinema sp. a new haloarchaeum isolate from saline soil.</title>
        <authorList>
            <person name="Strakova D."/>
            <person name="Galisteo C."/>
            <person name="Sanchez-Porro C."/>
            <person name="Ventosa A."/>
        </authorList>
    </citation>
    <scope>NUCLEOTIDE SEQUENCE</scope>
    <source>
        <strain evidence="3">S1CR25-10</strain>
    </source>
</reference>
<comment type="caution">
    <text evidence="3">The sequence shown here is derived from an EMBL/GenBank/DDBJ whole genome shotgun (WGS) entry which is preliminary data.</text>
</comment>
<evidence type="ECO:0000313" key="4">
    <source>
        <dbReference type="Proteomes" id="UP001154061"/>
    </source>
</evidence>
<keyword evidence="2" id="KW-0472">Membrane</keyword>
<dbReference type="AlphaFoldDB" id="A0A9Q4PZG1"/>
<evidence type="ECO:0000256" key="2">
    <source>
        <dbReference type="SAM" id="Phobius"/>
    </source>
</evidence>
<keyword evidence="2" id="KW-0812">Transmembrane</keyword>
<accession>A0A9Q4PZG1</accession>
<dbReference type="Proteomes" id="UP001154061">
    <property type="component" value="Unassembled WGS sequence"/>
</dbReference>
<evidence type="ECO:0000313" key="3">
    <source>
        <dbReference type="EMBL" id="MDF9744149.1"/>
    </source>
</evidence>
<gene>
    <name evidence="3" type="ORF">NDI89_00980</name>
</gene>
<feature type="transmembrane region" description="Helical" evidence="2">
    <location>
        <begin position="20"/>
        <end position="40"/>
    </location>
</feature>
<dbReference type="RefSeq" id="WP_277519621.1">
    <property type="nucleotide sequence ID" value="NZ_JAMQOT010000001.1"/>
</dbReference>
<keyword evidence="2" id="KW-1133">Transmembrane helix</keyword>
<feature type="transmembrane region" description="Helical" evidence="2">
    <location>
        <begin position="52"/>
        <end position="78"/>
    </location>
</feature>
<dbReference type="EMBL" id="JAMQOT010000001">
    <property type="protein sequence ID" value="MDF9744149.1"/>
    <property type="molecule type" value="Genomic_DNA"/>
</dbReference>
<feature type="transmembrane region" description="Helical" evidence="2">
    <location>
        <begin position="98"/>
        <end position="125"/>
    </location>
</feature>
<organism evidence="3 4">
    <name type="scientific">Natrinema salsiterrestre</name>
    <dbReference type="NCBI Taxonomy" id="2950540"/>
    <lineage>
        <taxon>Archaea</taxon>
        <taxon>Methanobacteriati</taxon>
        <taxon>Methanobacteriota</taxon>
        <taxon>Stenosarchaea group</taxon>
        <taxon>Halobacteria</taxon>
        <taxon>Halobacteriales</taxon>
        <taxon>Natrialbaceae</taxon>
        <taxon>Natrinema</taxon>
    </lineage>
</organism>
<name>A0A9Q4PZG1_9EURY</name>
<keyword evidence="4" id="KW-1185">Reference proteome</keyword>